<evidence type="ECO:0000313" key="2">
    <source>
        <dbReference type="Proteomes" id="UP000018958"/>
    </source>
</evidence>
<gene>
    <name evidence="1" type="ORF">F441_03678</name>
</gene>
<organism evidence="1 2">
    <name type="scientific">Phytophthora nicotianae CJ01A1</name>
    <dbReference type="NCBI Taxonomy" id="1317063"/>
    <lineage>
        <taxon>Eukaryota</taxon>
        <taxon>Sar</taxon>
        <taxon>Stramenopiles</taxon>
        <taxon>Oomycota</taxon>
        <taxon>Peronosporomycetes</taxon>
        <taxon>Peronosporales</taxon>
        <taxon>Peronosporaceae</taxon>
        <taxon>Phytophthora</taxon>
    </lineage>
</organism>
<proteinExistence type="predicted"/>
<dbReference type="EMBL" id="ANIX01000826">
    <property type="protein sequence ID" value="ETP23153.1"/>
    <property type="molecule type" value="Genomic_DNA"/>
</dbReference>
<accession>W2XL63</accession>
<reference evidence="1 2" key="1">
    <citation type="submission" date="2013-11" db="EMBL/GenBank/DDBJ databases">
        <title>The Genome Sequence of Phytophthora parasitica CJ01A1.</title>
        <authorList>
            <consortium name="The Broad Institute Genomics Platform"/>
            <person name="Russ C."/>
            <person name="Tyler B."/>
            <person name="Panabieres F."/>
            <person name="Shan W."/>
            <person name="Tripathy S."/>
            <person name="Grunwald N."/>
            <person name="Machado M."/>
            <person name="Johnson C.S."/>
            <person name="Walker B."/>
            <person name="Young S.K."/>
            <person name="Zeng Q."/>
            <person name="Gargeya S."/>
            <person name="Fitzgerald M."/>
            <person name="Haas B."/>
            <person name="Abouelleil A."/>
            <person name="Allen A.W."/>
            <person name="Alvarado L."/>
            <person name="Arachchi H.M."/>
            <person name="Berlin A.M."/>
            <person name="Chapman S.B."/>
            <person name="Gainer-Dewar J."/>
            <person name="Goldberg J."/>
            <person name="Griggs A."/>
            <person name="Gujja S."/>
            <person name="Hansen M."/>
            <person name="Howarth C."/>
            <person name="Imamovic A."/>
            <person name="Ireland A."/>
            <person name="Larimer J."/>
            <person name="McCowan C."/>
            <person name="Murphy C."/>
            <person name="Pearson M."/>
            <person name="Poon T.W."/>
            <person name="Priest M."/>
            <person name="Roberts A."/>
            <person name="Saif S."/>
            <person name="Shea T."/>
            <person name="Sisk P."/>
            <person name="Sykes S."/>
            <person name="Wortman J."/>
            <person name="Nusbaum C."/>
            <person name="Birren B."/>
        </authorList>
    </citation>
    <scope>NUCLEOTIDE SEQUENCE [LARGE SCALE GENOMIC DNA]</scope>
    <source>
        <strain evidence="1 2">CJ01A1</strain>
    </source>
</reference>
<name>W2XL63_PHYNI</name>
<evidence type="ECO:0008006" key="3">
    <source>
        <dbReference type="Google" id="ProtNLM"/>
    </source>
</evidence>
<dbReference type="Proteomes" id="UP000018958">
    <property type="component" value="Unassembled WGS sequence"/>
</dbReference>
<sequence length="225" mass="25300">MAIAPNAGYIVFRDKLTVVFYTNDLAGTPSQRVQSGDSHEAIWLCRGLAPLRRWTLDSVLHRKTFHVPAMAVAYNLFMNGVDRRSLINAYSLFKKVAGPKATRVKLRDFKQRVAEQLTAEQRAKIAKERRCEPSPSKPIAEVVGGGDNLHAITPNSRRYSTGKVMCYLCSLWGFTKKALFGCTGCHRGFRVACFSAFHYRHALTPTSLTVRSALDSFPNDWMQTR</sequence>
<dbReference type="OrthoDB" id="127014at2759"/>
<comment type="caution">
    <text evidence="1">The sequence shown here is derived from an EMBL/GenBank/DDBJ whole genome shotgun (WGS) entry which is preliminary data.</text>
</comment>
<dbReference type="AlphaFoldDB" id="W2XL63"/>
<evidence type="ECO:0000313" key="1">
    <source>
        <dbReference type="EMBL" id="ETP23153.1"/>
    </source>
</evidence>
<protein>
    <recommendedName>
        <fullName evidence="3">PiggyBac transposable element-derived protein domain-containing protein</fullName>
    </recommendedName>
</protein>